<feature type="transmembrane region" description="Helical" evidence="6">
    <location>
        <begin position="186"/>
        <end position="204"/>
    </location>
</feature>
<feature type="transmembrane region" description="Helical" evidence="6">
    <location>
        <begin position="72"/>
        <end position="98"/>
    </location>
</feature>
<keyword evidence="3 6" id="KW-0812">Transmembrane</keyword>
<evidence type="ECO:0000256" key="6">
    <source>
        <dbReference type="RuleBase" id="RU366058"/>
    </source>
</evidence>
<evidence type="ECO:0000313" key="8">
    <source>
        <dbReference type="EMBL" id="AJD90127.1"/>
    </source>
</evidence>
<evidence type="ECO:0000259" key="7">
    <source>
        <dbReference type="Pfam" id="PF09335"/>
    </source>
</evidence>
<dbReference type="OrthoDB" id="9812980at2"/>
<evidence type="ECO:0000313" key="9">
    <source>
        <dbReference type="Proteomes" id="UP000031449"/>
    </source>
</evidence>
<dbReference type="AlphaFoldDB" id="A0A0B5AN91"/>
<evidence type="ECO:0000256" key="5">
    <source>
        <dbReference type="ARBA" id="ARBA00023136"/>
    </source>
</evidence>
<dbReference type="Pfam" id="PF09335">
    <property type="entry name" value="VTT_dom"/>
    <property type="match status" value="1"/>
</dbReference>
<keyword evidence="2 6" id="KW-1003">Cell membrane</keyword>
<protein>
    <recommendedName>
        <fullName evidence="6">TVP38/TMEM64 family membrane protein</fullName>
    </recommendedName>
</protein>
<dbReference type="Proteomes" id="UP000031449">
    <property type="component" value="Chromosome"/>
</dbReference>
<feature type="transmembrane region" description="Helical" evidence="6">
    <location>
        <begin position="43"/>
        <end position="66"/>
    </location>
</feature>
<accession>A0A0B5AN91</accession>
<feature type="transmembrane region" description="Helical" evidence="6">
    <location>
        <begin position="6"/>
        <end position="22"/>
    </location>
</feature>
<dbReference type="PANTHER" id="PTHR12677:SF59">
    <property type="entry name" value="GOLGI APPARATUS MEMBRANE PROTEIN TVP38-RELATED"/>
    <property type="match status" value="1"/>
</dbReference>
<name>A0A0B5AN91_9BACL</name>
<feature type="domain" description="VTT" evidence="7">
    <location>
        <begin position="61"/>
        <end position="177"/>
    </location>
</feature>
<dbReference type="KEGG" id="jeo:JMA_08100"/>
<keyword evidence="5 6" id="KW-0472">Membrane</keyword>
<evidence type="ECO:0000256" key="1">
    <source>
        <dbReference type="ARBA" id="ARBA00004651"/>
    </source>
</evidence>
<dbReference type="BioCyc" id="JESP1508404:G14D9-10027-MONOMER"/>
<feature type="transmembrane region" description="Helical" evidence="6">
    <location>
        <begin position="154"/>
        <end position="174"/>
    </location>
</feature>
<gene>
    <name evidence="8" type="ORF">JMA_08100</name>
</gene>
<dbReference type="PANTHER" id="PTHR12677">
    <property type="entry name" value="GOLGI APPARATUS MEMBRANE PROTEIN TVP38-RELATED"/>
    <property type="match status" value="1"/>
</dbReference>
<reference evidence="8 9" key="1">
    <citation type="submission" date="2014-08" db="EMBL/GenBank/DDBJ databases">
        <title>Complete genome of a marine bacteria Jeotgalibacillus malaysiensis.</title>
        <authorList>
            <person name="Yaakop A.S."/>
            <person name="Chan K.-G."/>
            <person name="Goh K.M."/>
        </authorList>
    </citation>
    <scope>NUCLEOTIDE SEQUENCE [LARGE SCALE GENOMIC DNA]</scope>
    <source>
        <strain evidence="8 9">D5</strain>
    </source>
</reference>
<dbReference type="STRING" id="1508404.JMA_08100"/>
<dbReference type="InterPro" id="IPR032816">
    <property type="entry name" value="VTT_dom"/>
</dbReference>
<keyword evidence="4 6" id="KW-1133">Transmembrane helix</keyword>
<comment type="subcellular location">
    <subcellularLocation>
        <location evidence="1 6">Cell membrane</location>
        <topology evidence="1 6">Multi-pass membrane protein</topology>
    </subcellularLocation>
</comment>
<keyword evidence="9" id="KW-1185">Reference proteome</keyword>
<dbReference type="GO" id="GO:0005886">
    <property type="term" value="C:plasma membrane"/>
    <property type="evidence" value="ECO:0007669"/>
    <property type="project" value="UniProtKB-SubCell"/>
</dbReference>
<dbReference type="InterPro" id="IPR015414">
    <property type="entry name" value="TMEM64"/>
</dbReference>
<organism evidence="8 9">
    <name type="scientific">Jeotgalibacillus malaysiensis</name>
    <dbReference type="NCBI Taxonomy" id="1508404"/>
    <lineage>
        <taxon>Bacteria</taxon>
        <taxon>Bacillati</taxon>
        <taxon>Bacillota</taxon>
        <taxon>Bacilli</taxon>
        <taxon>Bacillales</taxon>
        <taxon>Caryophanaceae</taxon>
        <taxon>Jeotgalibacillus</taxon>
    </lineage>
</organism>
<proteinExistence type="inferred from homology"/>
<comment type="similarity">
    <text evidence="6">Belongs to the TVP38/TMEM64 family.</text>
</comment>
<evidence type="ECO:0000256" key="2">
    <source>
        <dbReference type="ARBA" id="ARBA00022475"/>
    </source>
</evidence>
<dbReference type="EMBL" id="CP009416">
    <property type="protein sequence ID" value="AJD90127.1"/>
    <property type="molecule type" value="Genomic_DNA"/>
</dbReference>
<evidence type="ECO:0000256" key="3">
    <source>
        <dbReference type="ARBA" id="ARBA00022692"/>
    </source>
</evidence>
<feature type="transmembrane region" description="Helical" evidence="6">
    <location>
        <begin position="126"/>
        <end position="148"/>
    </location>
</feature>
<sequence>MKRNTIAAVVGVVILVLFLYWFNRTYLDVSPTDIQQWIQSLAWWGPVLFIVIYAFRPIILFPASVLSIAGGLAFGAVFGFIYVMIGAVLSAIVAYLIARRFNHTFIKKIQDPRVQLVTSKMEEKGFLYVLLLRLAPLLNFDLVSYSAGLANVKLKAFTLATIIGILPGTFGYIFLGSSIAEGDISIILLGLAFFAVVISIPIIFRKKMAVWLGLQKEDKEE</sequence>
<dbReference type="HOGENOM" id="CLU_038944_8_2_9"/>
<evidence type="ECO:0000256" key="4">
    <source>
        <dbReference type="ARBA" id="ARBA00022989"/>
    </source>
</evidence>